<dbReference type="Proteomes" id="UP000598217">
    <property type="component" value="Unassembled WGS sequence"/>
</dbReference>
<organism evidence="2 3">
    <name type="scientific">Nocardiopsis terrae</name>
    <dbReference type="NCBI Taxonomy" id="372655"/>
    <lineage>
        <taxon>Bacteria</taxon>
        <taxon>Bacillati</taxon>
        <taxon>Actinomycetota</taxon>
        <taxon>Actinomycetes</taxon>
        <taxon>Streptosporangiales</taxon>
        <taxon>Nocardiopsidaceae</taxon>
        <taxon>Nocardiopsis</taxon>
    </lineage>
</organism>
<evidence type="ECO:0000313" key="2">
    <source>
        <dbReference type="EMBL" id="MBE1460401.1"/>
    </source>
</evidence>
<evidence type="ECO:0000313" key="3">
    <source>
        <dbReference type="Proteomes" id="UP000598217"/>
    </source>
</evidence>
<accession>A0ABR9HMZ9</accession>
<keyword evidence="3" id="KW-1185">Reference proteome</keyword>
<gene>
    <name evidence="2" type="ORF">H4W79_004615</name>
</gene>
<comment type="caution">
    <text evidence="2">The sequence shown here is derived from an EMBL/GenBank/DDBJ whole genome shotgun (WGS) entry which is preliminary data.</text>
</comment>
<feature type="region of interest" description="Disordered" evidence="1">
    <location>
        <begin position="1"/>
        <end position="33"/>
    </location>
</feature>
<sequence length="71" mass="7638">MLVESGNQSVPTVKRTAEARRPGPPAPRGHRYRAEDGLERIVCGLRAPRILEGTTETMSPIIARRTTGAAG</sequence>
<name>A0ABR9HMZ9_9ACTN</name>
<feature type="compositionally biased region" description="Polar residues" evidence="1">
    <location>
        <begin position="1"/>
        <end position="11"/>
    </location>
</feature>
<reference evidence="2 3" key="1">
    <citation type="submission" date="2020-10" db="EMBL/GenBank/DDBJ databases">
        <title>Sequencing the genomes of 1000 actinobacteria strains.</title>
        <authorList>
            <person name="Klenk H.-P."/>
        </authorList>
    </citation>
    <scope>NUCLEOTIDE SEQUENCE [LARGE SCALE GENOMIC DNA]</scope>
    <source>
        <strain evidence="2 3">DSM 45157</strain>
    </source>
</reference>
<protein>
    <submittedName>
        <fullName evidence="2">Alkylation response protein AidB-like acyl-CoA dehydrogenase</fullName>
    </submittedName>
</protein>
<evidence type="ECO:0000256" key="1">
    <source>
        <dbReference type="SAM" id="MobiDB-lite"/>
    </source>
</evidence>
<proteinExistence type="predicted"/>
<dbReference type="EMBL" id="JADBDY010000001">
    <property type="protein sequence ID" value="MBE1460401.1"/>
    <property type="molecule type" value="Genomic_DNA"/>
</dbReference>